<evidence type="ECO:0000313" key="4">
    <source>
        <dbReference type="RefSeq" id="XP_016507780.1"/>
    </source>
</evidence>
<dbReference type="GO" id="GO:0000398">
    <property type="term" value="P:mRNA splicing, via spliceosome"/>
    <property type="evidence" value="ECO:0007669"/>
    <property type="project" value="InterPro"/>
</dbReference>
<dbReference type="PANTHER" id="PTHR12096">
    <property type="entry name" value="NUCLEAR PROTEIN SKIP-RELATED"/>
    <property type="match status" value="1"/>
</dbReference>
<reference evidence="4" key="1">
    <citation type="submission" date="2025-08" db="UniProtKB">
        <authorList>
            <consortium name="RefSeq"/>
        </authorList>
    </citation>
    <scope>IDENTIFICATION</scope>
</reference>
<feature type="region of interest" description="Disordered" evidence="2">
    <location>
        <begin position="92"/>
        <end position="113"/>
    </location>
</feature>
<accession>A0A1S4D2X0</accession>
<evidence type="ECO:0000256" key="2">
    <source>
        <dbReference type="SAM" id="MobiDB-lite"/>
    </source>
</evidence>
<protein>
    <submittedName>
        <fullName evidence="4">SNW/SKI-interacting protein-like</fullName>
    </submittedName>
</protein>
<feature type="compositionally biased region" description="Basic and acidic residues" evidence="2">
    <location>
        <begin position="195"/>
        <end position="206"/>
    </location>
</feature>
<proteinExistence type="inferred from homology"/>
<name>A0A1S4D2X0_TOBAC</name>
<sequence length="235" mass="27003">MPVDPIEPPKFKHKKIPRGSGSPPVPLMHSPPRPVTLKDQQDWKIPPCFVCCRGESQRSGCNAVKELMMKAKEKKEMELLQREKIRRRERRLDEAKNASAMSGNKKRKINRDRDRDISEKVALGMASTSRGEVMMYDQRLFNQEKGMNSGFASTDDAYNIYDKHLFTAQSTPYRRKKDVDSDVYGGADEQQQLEKIIKTDRFKPDKAFAGTSERTAPRDRPLEFEDADPFGLDHL</sequence>
<dbReference type="KEGG" id="nta:107825433"/>
<dbReference type="STRING" id="4097.A0A1S4D2X0"/>
<dbReference type="InterPro" id="IPR017862">
    <property type="entry name" value="SKI-int_prot_SKIP"/>
</dbReference>
<dbReference type="GO" id="GO:0005681">
    <property type="term" value="C:spliceosomal complex"/>
    <property type="evidence" value="ECO:0007669"/>
    <property type="project" value="InterPro"/>
</dbReference>
<gene>
    <name evidence="4" type="primary">LOC107825433</name>
</gene>
<dbReference type="PaxDb" id="4097-A0A1S4D2X0"/>
<dbReference type="Pfam" id="PF02731">
    <property type="entry name" value="SKIP_SNW"/>
    <property type="match status" value="1"/>
</dbReference>
<feature type="domain" description="SKI-interacting protein SKIP SNW" evidence="3">
    <location>
        <begin position="2"/>
        <end position="48"/>
    </location>
</feature>
<dbReference type="AlphaFoldDB" id="A0A1S4D2X0"/>
<dbReference type="RefSeq" id="XP_016507780.1">
    <property type="nucleotide sequence ID" value="XM_016652294.1"/>
</dbReference>
<comment type="similarity">
    <text evidence="1">Belongs to the SNW family.</text>
</comment>
<organism evidence="4">
    <name type="scientific">Nicotiana tabacum</name>
    <name type="common">Common tobacco</name>
    <dbReference type="NCBI Taxonomy" id="4097"/>
    <lineage>
        <taxon>Eukaryota</taxon>
        <taxon>Viridiplantae</taxon>
        <taxon>Streptophyta</taxon>
        <taxon>Embryophyta</taxon>
        <taxon>Tracheophyta</taxon>
        <taxon>Spermatophyta</taxon>
        <taxon>Magnoliopsida</taxon>
        <taxon>eudicotyledons</taxon>
        <taxon>Gunneridae</taxon>
        <taxon>Pentapetalae</taxon>
        <taxon>asterids</taxon>
        <taxon>lamiids</taxon>
        <taxon>Solanales</taxon>
        <taxon>Solanaceae</taxon>
        <taxon>Nicotianoideae</taxon>
        <taxon>Nicotianeae</taxon>
        <taxon>Nicotiana</taxon>
    </lineage>
</organism>
<evidence type="ECO:0000256" key="1">
    <source>
        <dbReference type="ARBA" id="ARBA00010197"/>
    </source>
</evidence>
<evidence type="ECO:0000259" key="3">
    <source>
        <dbReference type="Pfam" id="PF02731"/>
    </source>
</evidence>
<dbReference type="OrthoDB" id="1725396at2759"/>
<feature type="compositionally biased region" description="Pro residues" evidence="2">
    <location>
        <begin position="23"/>
        <end position="34"/>
    </location>
</feature>
<feature type="region of interest" description="Disordered" evidence="2">
    <location>
        <begin position="1"/>
        <end position="39"/>
    </location>
</feature>
<dbReference type="InterPro" id="IPR004015">
    <property type="entry name" value="SKI-int_prot_SKIP_SNW-dom"/>
</dbReference>
<feature type="region of interest" description="Disordered" evidence="2">
    <location>
        <begin position="195"/>
        <end position="235"/>
    </location>
</feature>